<protein>
    <submittedName>
        <fullName evidence="7">Uncharacterized protein</fullName>
    </submittedName>
</protein>
<name>A0A9W8U7P2_9HYPO</name>
<dbReference type="Gene3D" id="1.20.58.340">
    <property type="entry name" value="Magnesium transport protein CorA, transmembrane region"/>
    <property type="match status" value="1"/>
</dbReference>
<feature type="transmembrane region" description="Helical" evidence="6">
    <location>
        <begin position="279"/>
        <end position="299"/>
    </location>
</feature>
<dbReference type="SUPFAM" id="SSF144083">
    <property type="entry name" value="Magnesium transport protein CorA, transmembrane region"/>
    <property type="match status" value="1"/>
</dbReference>
<evidence type="ECO:0000256" key="3">
    <source>
        <dbReference type="ARBA" id="ARBA00022989"/>
    </source>
</evidence>
<feature type="compositionally biased region" description="Polar residues" evidence="5">
    <location>
        <begin position="89"/>
        <end position="98"/>
    </location>
</feature>
<dbReference type="Proteomes" id="UP001152130">
    <property type="component" value="Unassembled WGS sequence"/>
</dbReference>
<reference evidence="7" key="1">
    <citation type="submission" date="2022-10" db="EMBL/GenBank/DDBJ databases">
        <title>Fusarium specimens isolated from Avocado Roots.</title>
        <authorList>
            <person name="Stajich J."/>
            <person name="Roper C."/>
            <person name="Heimlech-Rivalta G."/>
        </authorList>
    </citation>
    <scope>NUCLEOTIDE SEQUENCE</scope>
    <source>
        <strain evidence="7">CF00143</strain>
    </source>
</reference>
<evidence type="ECO:0000313" key="7">
    <source>
        <dbReference type="EMBL" id="KAJ4007980.1"/>
    </source>
</evidence>
<feature type="region of interest" description="Disordered" evidence="5">
    <location>
        <begin position="79"/>
        <end position="99"/>
    </location>
</feature>
<proteinExistence type="predicted"/>
<organism evidence="7 8">
    <name type="scientific">Fusarium irregulare</name>
    <dbReference type="NCBI Taxonomy" id="2494466"/>
    <lineage>
        <taxon>Eukaryota</taxon>
        <taxon>Fungi</taxon>
        <taxon>Dikarya</taxon>
        <taxon>Ascomycota</taxon>
        <taxon>Pezizomycotina</taxon>
        <taxon>Sordariomycetes</taxon>
        <taxon>Hypocreomycetidae</taxon>
        <taxon>Hypocreales</taxon>
        <taxon>Nectriaceae</taxon>
        <taxon>Fusarium</taxon>
        <taxon>Fusarium incarnatum-equiseti species complex</taxon>
    </lineage>
</organism>
<dbReference type="EMBL" id="JAPDHF010000016">
    <property type="protein sequence ID" value="KAJ4007980.1"/>
    <property type="molecule type" value="Genomic_DNA"/>
</dbReference>
<feature type="transmembrane region" description="Helical" evidence="6">
    <location>
        <begin position="319"/>
        <end position="341"/>
    </location>
</feature>
<keyword evidence="3 6" id="KW-1133">Transmembrane helix</keyword>
<evidence type="ECO:0000256" key="6">
    <source>
        <dbReference type="SAM" id="Phobius"/>
    </source>
</evidence>
<gene>
    <name evidence="7" type="ORF">NW766_009795</name>
</gene>
<dbReference type="GO" id="GO:0016020">
    <property type="term" value="C:membrane"/>
    <property type="evidence" value="ECO:0007669"/>
    <property type="project" value="UniProtKB-SubCell"/>
</dbReference>
<evidence type="ECO:0000313" key="8">
    <source>
        <dbReference type="Proteomes" id="UP001152130"/>
    </source>
</evidence>
<comment type="caution">
    <text evidence="7">The sequence shown here is derived from an EMBL/GenBank/DDBJ whole genome shotgun (WGS) entry which is preliminary data.</text>
</comment>
<accession>A0A9W8U7P2</accession>
<evidence type="ECO:0000256" key="4">
    <source>
        <dbReference type="ARBA" id="ARBA00023136"/>
    </source>
</evidence>
<evidence type="ECO:0000256" key="5">
    <source>
        <dbReference type="SAM" id="MobiDB-lite"/>
    </source>
</evidence>
<keyword evidence="4 6" id="KW-0472">Membrane</keyword>
<dbReference type="AlphaFoldDB" id="A0A9W8U7P2"/>
<sequence length="356" mass="40720">MTTNAVWYGFDMKEHYKYGYKLTNTDIIASRLTNFDGNCFHPLILPTMFAEFERERHVGMVRKYSTQLVQRIHDLAYPKLHPSGKSETEPSQSSTKAGSRNYGLTKKLKVLISNFHVTSCPEDLESPAHGPSFSHTNSQGRRVEQDDQEPAVVLWQNTSFLSNGLQNWQTQLRKMLQQVQELEDLKSRSATGEHSPQTELNLTRLREVGIRIKTRIQDLVDEYDEHIRQCNHITDGLRLATQLELNEIGHKDARTNQEIARVNLKVARMTRLDGSLMKSIATLGMLFLPATFVSTFFSMDFFKWAEEDSKEQGLISSYFWVYIVVAVGLTILTISIFYTCVLRSPPVEVDEESACS</sequence>
<dbReference type="OrthoDB" id="3561681at2759"/>
<comment type="subcellular location">
    <subcellularLocation>
        <location evidence="1">Membrane</location>
        <topology evidence="1">Multi-pass membrane protein</topology>
    </subcellularLocation>
</comment>
<keyword evidence="2 6" id="KW-0812">Transmembrane</keyword>
<feature type="region of interest" description="Disordered" evidence="5">
    <location>
        <begin position="123"/>
        <end position="147"/>
    </location>
</feature>
<evidence type="ECO:0000256" key="1">
    <source>
        <dbReference type="ARBA" id="ARBA00004141"/>
    </source>
</evidence>
<dbReference type="InterPro" id="IPR045863">
    <property type="entry name" value="CorA_TM1_TM2"/>
</dbReference>
<keyword evidence="8" id="KW-1185">Reference proteome</keyword>
<evidence type="ECO:0000256" key="2">
    <source>
        <dbReference type="ARBA" id="ARBA00022692"/>
    </source>
</evidence>